<reference evidence="2 3" key="1">
    <citation type="submission" date="2020-09" db="EMBL/GenBank/DDBJ databases">
        <title>Complete genome sequence of altererythrobacter flavus SS-21NJ, isolated from Dongying oil sludge in Shandong province.</title>
        <authorList>
            <person name="Sun S."/>
            <person name="Zhang Z."/>
        </authorList>
    </citation>
    <scope>NUCLEOTIDE SEQUENCE [LARGE SCALE GENOMIC DNA]</scope>
    <source>
        <strain evidence="2 3">SS-21NJ</strain>
    </source>
</reference>
<dbReference type="Pfam" id="PF00903">
    <property type="entry name" value="Glyoxalase"/>
    <property type="match status" value="1"/>
</dbReference>
<evidence type="ECO:0000313" key="2">
    <source>
        <dbReference type="EMBL" id="QSB43626.1"/>
    </source>
</evidence>
<organism evidence="2 3">
    <name type="scientific">Tsuneonella flava</name>
    <dbReference type="NCBI Taxonomy" id="2055955"/>
    <lineage>
        <taxon>Bacteria</taxon>
        <taxon>Pseudomonadati</taxon>
        <taxon>Pseudomonadota</taxon>
        <taxon>Alphaproteobacteria</taxon>
        <taxon>Sphingomonadales</taxon>
        <taxon>Erythrobacteraceae</taxon>
        <taxon>Tsuneonella</taxon>
    </lineage>
</organism>
<accession>A0ABX7K5X2</accession>
<feature type="domain" description="VOC" evidence="1">
    <location>
        <begin position="6"/>
        <end position="117"/>
    </location>
</feature>
<dbReference type="InterPro" id="IPR004360">
    <property type="entry name" value="Glyas_Fos-R_dOase_dom"/>
</dbReference>
<gene>
    <name evidence="2" type="ORF">IDJ81_09595</name>
</gene>
<dbReference type="Gene3D" id="3.10.180.10">
    <property type="entry name" value="2,3-Dihydroxybiphenyl 1,2-Dioxygenase, domain 1"/>
    <property type="match status" value="1"/>
</dbReference>
<evidence type="ECO:0000313" key="3">
    <source>
        <dbReference type="Proteomes" id="UP000663637"/>
    </source>
</evidence>
<dbReference type="InterPro" id="IPR052164">
    <property type="entry name" value="Anthracycline_SecMetBiosynth"/>
</dbReference>
<dbReference type="SUPFAM" id="SSF54593">
    <property type="entry name" value="Glyoxalase/Bleomycin resistance protein/Dihydroxybiphenyl dioxygenase"/>
    <property type="match status" value="1"/>
</dbReference>
<dbReference type="InterPro" id="IPR029068">
    <property type="entry name" value="Glyas_Bleomycin-R_OHBP_Dase"/>
</dbReference>
<dbReference type="EMBL" id="CP061510">
    <property type="protein sequence ID" value="QSB43626.1"/>
    <property type="molecule type" value="Genomic_DNA"/>
</dbReference>
<dbReference type="InterPro" id="IPR037523">
    <property type="entry name" value="VOC_core"/>
</dbReference>
<keyword evidence="3" id="KW-1185">Reference proteome</keyword>
<sequence>MAKVFGIGGVFYRVADPDAVRAWYVRVLGFDLTDWGSALFTETTGGFQQWSLFPADSDYMAPSEQPFMINLMVDDLDGMVARIEREGESILDRQDGEYGNFAWLLDPAGVKLELWQPPEG</sequence>
<evidence type="ECO:0000259" key="1">
    <source>
        <dbReference type="PROSITE" id="PS51819"/>
    </source>
</evidence>
<dbReference type="CDD" id="cd06587">
    <property type="entry name" value="VOC"/>
    <property type="match status" value="1"/>
</dbReference>
<dbReference type="RefSeq" id="WP_205440955.1">
    <property type="nucleotide sequence ID" value="NZ_CP061510.1"/>
</dbReference>
<proteinExistence type="predicted"/>
<dbReference type="PANTHER" id="PTHR33993">
    <property type="entry name" value="GLYOXALASE-RELATED"/>
    <property type="match status" value="1"/>
</dbReference>
<dbReference type="PANTHER" id="PTHR33993:SF5">
    <property type="entry name" value="GLYOXALASE"/>
    <property type="match status" value="1"/>
</dbReference>
<name>A0ABX7K5X2_9SPHN</name>
<protein>
    <submittedName>
        <fullName evidence="2">VOC family protein</fullName>
    </submittedName>
</protein>
<dbReference type="PROSITE" id="PS51819">
    <property type="entry name" value="VOC"/>
    <property type="match status" value="1"/>
</dbReference>
<dbReference type="Proteomes" id="UP000663637">
    <property type="component" value="Chromosome"/>
</dbReference>